<evidence type="ECO:0000313" key="4">
    <source>
        <dbReference type="Proteomes" id="UP000281549"/>
    </source>
</evidence>
<protein>
    <recommendedName>
        <fullName evidence="2">CCHC-type domain-containing protein</fullName>
    </recommendedName>
</protein>
<keyword evidence="1" id="KW-0479">Metal-binding</keyword>
<keyword evidence="1" id="KW-0863">Zinc-finger</keyword>
<keyword evidence="1" id="KW-0862">Zinc</keyword>
<dbReference type="PROSITE" id="PS50158">
    <property type="entry name" value="ZF_CCHC"/>
    <property type="match status" value="1"/>
</dbReference>
<dbReference type="SUPFAM" id="SSF57756">
    <property type="entry name" value="Retrovirus zinc finger-like domains"/>
    <property type="match status" value="1"/>
</dbReference>
<dbReference type="EMBL" id="ML005013">
    <property type="protein sequence ID" value="RKP20857.1"/>
    <property type="molecule type" value="Genomic_DNA"/>
</dbReference>
<dbReference type="AlphaFoldDB" id="A0A4P9YME1"/>
<gene>
    <name evidence="3" type="ORF">ROZALSC1DRAFT_21020</name>
</gene>
<dbReference type="InterPro" id="IPR001878">
    <property type="entry name" value="Znf_CCHC"/>
</dbReference>
<dbReference type="SMART" id="SM00343">
    <property type="entry name" value="ZnF_C2HC"/>
    <property type="match status" value="1"/>
</dbReference>
<organism evidence="3 4">
    <name type="scientific">Rozella allomycis (strain CSF55)</name>
    <dbReference type="NCBI Taxonomy" id="988480"/>
    <lineage>
        <taxon>Eukaryota</taxon>
        <taxon>Fungi</taxon>
        <taxon>Fungi incertae sedis</taxon>
        <taxon>Cryptomycota</taxon>
        <taxon>Cryptomycota incertae sedis</taxon>
        <taxon>Rozella</taxon>
    </lineage>
</organism>
<dbReference type="Pfam" id="PF00098">
    <property type="entry name" value="zf-CCHC"/>
    <property type="match status" value="1"/>
</dbReference>
<evidence type="ECO:0000259" key="2">
    <source>
        <dbReference type="PROSITE" id="PS50158"/>
    </source>
</evidence>
<proteinExistence type="predicted"/>
<accession>A0A4P9YME1</accession>
<dbReference type="Gene3D" id="4.10.60.10">
    <property type="entry name" value="Zinc finger, CCHC-type"/>
    <property type="match status" value="1"/>
</dbReference>
<feature type="domain" description="CCHC-type" evidence="2">
    <location>
        <begin position="58"/>
        <end position="73"/>
    </location>
</feature>
<dbReference type="Proteomes" id="UP000281549">
    <property type="component" value="Unassembled WGS sequence"/>
</dbReference>
<evidence type="ECO:0000313" key="3">
    <source>
        <dbReference type="EMBL" id="RKP20857.1"/>
    </source>
</evidence>
<dbReference type="GO" id="GO:0008270">
    <property type="term" value="F:zinc ion binding"/>
    <property type="evidence" value="ECO:0007669"/>
    <property type="project" value="UniProtKB-KW"/>
</dbReference>
<dbReference type="GO" id="GO:0003676">
    <property type="term" value="F:nucleic acid binding"/>
    <property type="evidence" value="ECO:0007669"/>
    <property type="project" value="InterPro"/>
</dbReference>
<evidence type="ECO:0000256" key="1">
    <source>
        <dbReference type="PROSITE-ProRule" id="PRU00047"/>
    </source>
</evidence>
<dbReference type="InterPro" id="IPR036875">
    <property type="entry name" value="Znf_CCHC_sf"/>
</dbReference>
<reference evidence="4" key="1">
    <citation type="journal article" date="2018" name="Nat. Microbiol.">
        <title>Leveraging single-cell genomics to expand the fungal tree of life.</title>
        <authorList>
            <person name="Ahrendt S.R."/>
            <person name="Quandt C.A."/>
            <person name="Ciobanu D."/>
            <person name="Clum A."/>
            <person name="Salamov A."/>
            <person name="Andreopoulos B."/>
            <person name="Cheng J.F."/>
            <person name="Woyke T."/>
            <person name="Pelin A."/>
            <person name="Henrissat B."/>
            <person name="Reynolds N.K."/>
            <person name="Benny G.L."/>
            <person name="Smith M.E."/>
            <person name="James T.Y."/>
            <person name="Grigoriev I.V."/>
        </authorList>
    </citation>
    <scope>NUCLEOTIDE SEQUENCE [LARGE SCALE GENOMIC DNA]</scope>
    <source>
        <strain evidence="4">CSF55</strain>
    </source>
</reference>
<sequence>MTNEKYWNVATANSRRVHAKGEERLNRKPFDNCGQQKEPNKCNSFANSKMKEIERRTCFSCGRSEHLIRDCPEKMSSIRRAKSRRNNDDSDEEVVLMNNQNGYEVKNLIAEQGINGEGVGEAIKKAEDGKRKFYRLKSQNAFYILQLQHNLLSISKSMSQDNVDVEFAMHCCYINGLERIGK</sequence>
<name>A0A4P9YME1_ROZAC</name>